<protein>
    <recommendedName>
        <fullName evidence="11">O-fucosyltransferase family protein</fullName>
    </recommendedName>
</protein>
<evidence type="ECO:0000313" key="14">
    <source>
        <dbReference type="Proteomes" id="UP001374535"/>
    </source>
</evidence>
<feature type="transmembrane region" description="Helical" evidence="12">
    <location>
        <begin position="177"/>
        <end position="200"/>
    </location>
</feature>
<evidence type="ECO:0000256" key="7">
    <source>
        <dbReference type="ARBA" id="ARBA00023136"/>
    </source>
</evidence>
<dbReference type="InterPro" id="IPR045130">
    <property type="entry name" value="OFUT2-like"/>
</dbReference>
<evidence type="ECO:0000256" key="5">
    <source>
        <dbReference type="ARBA" id="ARBA00022692"/>
    </source>
</evidence>
<dbReference type="Proteomes" id="UP001374535">
    <property type="component" value="Chromosome 1"/>
</dbReference>
<evidence type="ECO:0000256" key="4">
    <source>
        <dbReference type="ARBA" id="ARBA00022679"/>
    </source>
</evidence>
<keyword evidence="10" id="KW-0119">Carbohydrate metabolism</keyword>
<keyword evidence="6 12" id="KW-1133">Transmembrane helix</keyword>
<name>A0AAQ3PGV1_VIGMU</name>
<accession>A0AAQ3PGV1</accession>
<keyword evidence="9" id="KW-0294">Fucose metabolism</keyword>
<keyword evidence="3" id="KW-0328">Glycosyltransferase</keyword>
<evidence type="ECO:0000256" key="3">
    <source>
        <dbReference type="ARBA" id="ARBA00022676"/>
    </source>
</evidence>
<comment type="subcellular location">
    <subcellularLocation>
        <location evidence="1">Membrane</location>
        <topology evidence="1">Single-pass membrane protein</topology>
    </subcellularLocation>
</comment>
<dbReference type="GO" id="GO:0006004">
    <property type="term" value="P:fucose metabolic process"/>
    <property type="evidence" value="ECO:0007669"/>
    <property type="project" value="UniProtKB-KW"/>
</dbReference>
<evidence type="ECO:0000256" key="10">
    <source>
        <dbReference type="ARBA" id="ARBA00023277"/>
    </source>
</evidence>
<organism evidence="13 14">
    <name type="scientific">Vigna mungo</name>
    <name type="common">Black gram</name>
    <name type="synonym">Phaseolus mungo</name>
    <dbReference type="NCBI Taxonomy" id="3915"/>
    <lineage>
        <taxon>Eukaryota</taxon>
        <taxon>Viridiplantae</taxon>
        <taxon>Streptophyta</taxon>
        <taxon>Embryophyta</taxon>
        <taxon>Tracheophyta</taxon>
        <taxon>Spermatophyta</taxon>
        <taxon>Magnoliopsida</taxon>
        <taxon>eudicotyledons</taxon>
        <taxon>Gunneridae</taxon>
        <taxon>Pentapetalae</taxon>
        <taxon>rosids</taxon>
        <taxon>fabids</taxon>
        <taxon>Fabales</taxon>
        <taxon>Fabaceae</taxon>
        <taxon>Papilionoideae</taxon>
        <taxon>50 kb inversion clade</taxon>
        <taxon>NPAAA clade</taxon>
        <taxon>indigoferoid/millettioid clade</taxon>
        <taxon>Phaseoleae</taxon>
        <taxon>Vigna</taxon>
    </lineage>
</organism>
<keyword evidence="4" id="KW-0808">Transferase</keyword>
<reference evidence="13 14" key="1">
    <citation type="journal article" date="2023" name="Life. Sci Alliance">
        <title>Evolutionary insights into 3D genome organization and epigenetic landscape of Vigna mungo.</title>
        <authorList>
            <person name="Junaid A."/>
            <person name="Singh B."/>
            <person name="Bhatia S."/>
        </authorList>
    </citation>
    <scope>NUCLEOTIDE SEQUENCE [LARGE SCALE GENOMIC DNA]</scope>
    <source>
        <strain evidence="13">Urdbean</strain>
    </source>
</reference>
<sequence length="667" mass="76161">MEKVLYNTHPAQHYYNYGNAASRPLSRDSALNAVVSRTLFPSLLCLRNRILRRIGQPEIGSQVNFPTSFSRFRRKRINQFCFSCLEHPPNYQFIAVRIGKQRLHLSLLRSLVPNSVTAVANNILMHMDSSSDEEDDRHNLVDQNHRKPLSPSPAAVFHVEDRSPRFFRRNFIYQKKYIVAILAFLLVILFFSVANFHSIFSGSSFQFDSVSDQMKESELRAINLLRRQQLGLLTAWNTTRRSNASDSDQLEDLKSVLFKQISLNQEIQQVLLNPHSTGNIVEPEFDLNATLNGVVYDRCRTVDQNLSQRRTIQWNPRDGKFLLAICVSGQMSNHLICLEKHIFFAALLNRALVIPSSKVDYRYDRVVDIDRINKCLGKKVVFSFEEFSNLKKGHMHIDKFLCYFSKPTPCYLDDEWLKKLGGLGVTMNKQEAVWDEDTRNPKSKTVQDVLGKFNYDDDVMAIGDVFYAEVEPEWVMQPGGPIAHQCKTLIEPNHLISLTAQRFIQTFLGRNFIALHFRRHGFLKFCNAKKPSCFYPIPQAADCILRVVERADAPIIYLSTDAAESETGLLQSLVVLNGRPVPLVMRPARNSAEKWDALLYRHGLEGDTQVEAMLDKTICAMSSVFIGAPGSTFTEDILRLRRGWGSASICDEYLCHGEEPNIVAENE</sequence>
<keyword evidence="8" id="KW-0325">Glycoprotein</keyword>
<dbReference type="AlphaFoldDB" id="A0AAQ3PGV1"/>
<evidence type="ECO:0000256" key="2">
    <source>
        <dbReference type="ARBA" id="ARBA00007737"/>
    </source>
</evidence>
<keyword evidence="5 12" id="KW-0812">Transmembrane</keyword>
<dbReference type="PANTHER" id="PTHR13398:SF0">
    <property type="entry name" value="GDP-FUCOSE PROTEIN O-FUCOSYLTRANSFERASE 2"/>
    <property type="match status" value="1"/>
</dbReference>
<proteinExistence type="inferred from homology"/>
<keyword evidence="7 12" id="KW-0472">Membrane</keyword>
<keyword evidence="14" id="KW-1185">Reference proteome</keyword>
<dbReference type="PANTHER" id="PTHR13398">
    <property type="entry name" value="GDP-FUCOSE PROTEIN O-FUCOSYLTRANSFERASE 2"/>
    <property type="match status" value="1"/>
</dbReference>
<comment type="similarity">
    <text evidence="2">Belongs to the glycosyltransferase GT106 family.</text>
</comment>
<evidence type="ECO:0000256" key="11">
    <source>
        <dbReference type="ARBA" id="ARBA00030350"/>
    </source>
</evidence>
<evidence type="ECO:0000256" key="12">
    <source>
        <dbReference type="SAM" id="Phobius"/>
    </source>
</evidence>
<dbReference type="Gene3D" id="3.40.50.11350">
    <property type="match status" value="1"/>
</dbReference>
<evidence type="ECO:0000256" key="9">
    <source>
        <dbReference type="ARBA" id="ARBA00023253"/>
    </source>
</evidence>
<evidence type="ECO:0000256" key="6">
    <source>
        <dbReference type="ARBA" id="ARBA00022989"/>
    </source>
</evidence>
<dbReference type="GO" id="GO:0016020">
    <property type="term" value="C:membrane"/>
    <property type="evidence" value="ECO:0007669"/>
    <property type="project" value="UniProtKB-SubCell"/>
</dbReference>
<dbReference type="FunFam" id="3.40.50.11350:FF:000005">
    <property type="entry name" value="O-fucosyltransferase family protein"/>
    <property type="match status" value="1"/>
</dbReference>
<evidence type="ECO:0000256" key="8">
    <source>
        <dbReference type="ARBA" id="ARBA00023180"/>
    </source>
</evidence>
<dbReference type="CDD" id="cd11296">
    <property type="entry name" value="O-FucT_like"/>
    <property type="match status" value="1"/>
</dbReference>
<dbReference type="EMBL" id="CP144700">
    <property type="protein sequence ID" value="WVZ26063.1"/>
    <property type="molecule type" value="Genomic_DNA"/>
</dbReference>
<gene>
    <name evidence="13" type="ORF">V8G54_004607</name>
</gene>
<dbReference type="GO" id="GO:0046922">
    <property type="term" value="F:peptide-O-fucosyltransferase activity"/>
    <property type="evidence" value="ECO:0007669"/>
    <property type="project" value="InterPro"/>
</dbReference>
<evidence type="ECO:0000256" key="1">
    <source>
        <dbReference type="ARBA" id="ARBA00004167"/>
    </source>
</evidence>
<evidence type="ECO:0000313" key="13">
    <source>
        <dbReference type="EMBL" id="WVZ26063.1"/>
    </source>
</evidence>